<keyword evidence="2" id="KW-1185">Reference proteome</keyword>
<organism evidence="1 2">
    <name type="scientific">SAR92 clade bacterium H455</name>
    <dbReference type="NCBI Taxonomy" id="2974818"/>
    <lineage>
        <taxon>Bacteria</taxon>
        <taxon>Pseudomonadati</taxon>
        <taxon>Pseudomonadota</taxon>
        <taxon>Gammaproteobacteria</taxon>
        <taxon>Cellvibrionales</taxon>
        <taxon>Porticoccaceae</taxon>
        <taxon>SAR92 clade</taxon>
    </lineage>
</organism>
<accession>A0ABY5TKV9</accession>
<dbReference type="Pfam" id="PF12228">
    <property type="entry name" value="DUF3604"/>
    <property type="match status" value="1"/>
</dbReference>
<sequence>MKIKNSLIVALIAIAFYGGWSFNQQPEVSKISEGNHTSPALQAKADKAGYVVAEQTRNQDPHYSPVADQPLQKQVFWGDTHLHSNFSMDAFIFGNTLGPDDAYRFAKGEKVMATKGQPAQLREPLDFLVLADHTDGVGAMIALKAGNPKLLANPTLQAWSEILFAGEVDDARQLDSTQTRSDTPRELEDKDIRGNAWEYLTATADAHYEPGTFTPLIGFEFTAQKGGQNLHRVVIYRDDAETAQSLLPLSPKENSDPRVLWDFLEKYEETSGGKVLAIAHNGNISNGLMFPTAELEFGDQMDSDYAARRARWEPVYEVTQIKGDGEAHPLLSPDDRFADYESWDLGDFAGVPKTDQMIPFEYAREALKNGLALESAYGANPYKFGMIGSTDSHTSLATAAEDNFYGKHSAGMEPQPDRWKDAVGGRGEFTVPGFMMAASGYAAVWATENTREGIWDAIQRKEVYATTGSRMTVRFFGGWDFTQADLEASNMPDIGYSKGVSMGSTLLQSDASAPVFMLQTAKDPNGANLDRLQVIKGWEDAEGAVHEKVFNVAWSNPELRSMNATGDVADIPSTVDEAKATYSNKYGAVELTALWQDPEFIPEQKAFYYVRAIEVPSPRWTSYDAAKFDVEMAPYVKQTTQDRAYSSPIWYEPSD</sequence>
<gene>
    <name evidence="1" type="ORF">NYF23_07120</name>
</gene>
<dbReference type="InterPro" id="IPR022028">
    <property type="entry name" value="DUF3604"/>
</dbReference>
<protein>
    <submittedName>
        <fullName evidence="1">DUF3604 domain-containing protein</fullName>
    </submittedName>
</protein>
<evidence type="ECO:0000313" key="2">
    <source>
        <dbReference type="Proteomes" id="UP001059934"/>
    </source>
</evidence>
<dbReference type="Gene3D" id="3.20.20.140">
    <property type="entry name" value="Metal-dependent hydrolases"/>
    <property type="match status" value="1"/>
</dbReference>
<name>A0ABY5TKV9_9GAMM</name>
<dbReference type="Proteomes" id="UP001059934">
    <property type="component" value="Chromosome"/>
</dbReference>
<dbReference type="EMBL" id="CP103416">
    <property type="protein sequence ID" value="UVW33814.1"/>
    <property type="molecule type" value="Genomic_DNA"/>
</dbReference>
<reference evidence="1" key="1">
    <citation type="submission" date="2022-08" db="EMBL/GenBank/DDBJ databases">
        <title>Catabolic pathway analysis in culturable SAR92 clade bacteria reveals their overlooked roles in DMSP degradation in coastal seas.</title>
        <authorList>
            <person name="He X."/>
            <person name="Zhang X."/>
            <person name="Zhang Y."/>
        </authorList>
    </citation>
    <scope>NUCLEOTIDE SEQUENCE</scope>
    <source>
        <strain evidence="1">H455</strain>
    </source>
</reference>
<proteinExistence type="predicted"/>
<evidence type="ECO:0000313" key="1">
    <source>
        <dbReference type="EMBL" id="UVW33814.1"/>
    </source>
</evidence>